<evidence type="ECO:0000313" key="1">
    <source>
        <dbReference type="EMBL" id="TWH64715.1"/>
    </source>
</evidence>
<dbReference type="Pfam" id="PF03692">
    <property type="entry name" value="CxxCxxCC"/>
    <property type="match status" value="1"/>
</dbReference>
<comment type="caution">
    <text evidence="1">The sequence shown here is derived from an EMBL/GenBank/DDBJ whole genome shotgun (WGS) entry which is preliminary data.</text>
</comment>
<dbReference type="InterPro" id="IPR052572">
    <property type="entry name" value="UPF0153_domain"/>
</dbReference>
<dbReference type="PANTHER" id="PTHR36931:SF1">
    <property type="entry name" value="UPF0153 PROTEIN YEIW"/>
    <property type="match status" value="1"/>
</dbReference>
<name>A0A562I212_9GAMM</name>
<proteinExistence type="predicted"/>
<evidence type="ECO:0000313" key="2">
    <source>
        <dbReference type="Proteomes" id="UP000319627"/>
    </source>
</evidence>
<dbReference type="InterPro" id="IPR005358">
    <property type="entry name" value="Puta_zinc/iron-chelating_dom"/>
</dbReference>
<accession>A0A562I212</accession>
<keyword evidence="2" id="KW-1185">Reference proteome</keyword>
<gene>
    <name evidence="1" type="ORF">LX59_02061</name>
</gene>
<reference evidence="1 2" key="1">
    <citation type="submission" date="2019-07" db="EMBL/GenBank/DDBJ databases">
        <title>Genomic Encyclopedia of Type Strains, Phase I: the one thousand microbial genomes (KMG-I) project.</title>
        <authorList>
            <person name="Kyrpides N."/>
        </authorList>
    </citation>
    <scope>NUCLEOTIDE SEQUENCE [LARGE SCALE GENOMIC DNA]</scope>
    <source>
        <strain evidence="1 2">DSM 375</strain>
    </source>
</reference>
<dbReference type="AlphaFoldDB" id="A0A562I212"/>
<dbReference type="OrthoDB" id="9803986at2"/>
<dbReference type="Proteomes" id="UP000319627">
    <property type="component" value="Unassembled WGS sequence"/>
</dbReference>
<dbReference type="RefSeq" id="WP_144571764.1">
    <property type="nucleotide sequence ID" value="NZ_VLKG01000007.1"/>
</dbReference>
<dbReference type="EMBL" id="VLKG01000007">
    <property type="protein sequence ID" value="TWH64715.1"/>
    <property type="molecule type" value="Genomic_DNA"/>
</dbReference>
<protein>
    <submittedName>
        <fullName evidence="1">Uncharacterized protein</fullName>
    </submittedName>
</protein>
<organism evidence="1 2">
    <name type="scientific">Azomonas agilis</name>
    <dbReference type="NCBI Taxonomy" id="116849"/>
    <lineage>
        <taxon>Bacteria</taxon>
        <taxon>Pseudomonadati</taxon>
        <taxon>Pseudomonadota</taxon>
        <taxon>Gammaproteobacteria</taxon>
        <taxon>Pseudomonadales</taxon>
        <taxon>Pseudomonadaceae</taxon>
        <taxon>Azomonas</taxon>
    </lineage>
</organism>
<dbReference type="PANTHER" id="PTHR36931">
    <property type="entry name" value="UPF0153 PROTEIN YEIW"/>
    <property type="match status" value="1"/>
</dbReference>
<sequence length="83" mass="8945">MDCRPGCAACCIAPSISSPIPEMPLGKPANQRCIQLDEHNLCLLFGKPERPAVCLAFQADETLCQASSEQALKLLSWLEEATA</sequence>